<evidence type="ECO:0000313" key="1">
    <source>
        <dbReference type="EMBL" id="GME95923.1"/>
    </source>
</evidence>
<dbReference type="Proteomes" id="UP001165064">
    <property type="component" value="Unassembled WGS sequence"/>
</dbReference>
<name>A0ACB5TV47_AMBMO</name>
<dbReference type="EMBL" id="BSXS01009581">
    <property type="protein sequence ID" value="GME95923.1"/>
    <property type="molecule type" value="Genomic_DNA"/>
</dbReference>
<organism evidence="1 2">
    <name type="scientific">Ambrosiozyma monospora</name>
    <name type="common">Yeast</name>
    <name type="synonym">Endomycopsis monosporus</name>
    <dbReference type="NCBI Taxonomy" id="43982"/>
    <lineage>
        <taxon>Eukaryota</taxon>
        <taxon>Fungi</taxon>
        <taxon>Dikarya</taxon>
        <taxon>Ascomycota</taxon>
        <taxon>Saccharomycotina</taxon>
        <taxon>Pichiomycetes</taxon>
        <taxon>Pichiales</taxon>
        <taxon>Pichiaceae</taxon>
        <taxon>Ambrosiozyma</taxon>
    </lineage>
</organism>
<evidence type="ECO:0000313" key="2">
    <source>
        <dbReference type="Proteomes" id="UP001165064"/>
    </source>
</evidence>
<comment type="caution">
    <text evidence="1">The sequence shown here is derived from an EMBL/GenBank/DDBJ whole genome shotgun (WGS) entry which is preliminary data.</text>
</comment>
<gene>
    <name evidence="1" type="ORF">Amon02_000985200</name>
</gene>
<accession>A0ACB5TV47</accession>
<keyword evidence="2" id="KW-1185">Reference proteome</keyword>
<sequence>MVETKLFNVRLRRLPLVIISLCVWTHLDQFGHLSHFKKGELAQCLNIAAGGDTAYASLVASDIYKLFEEKLKDSTKSGGSLDLPVLPSASISSSNTDGNGSAGVESQKELSHFAWGHGLKGELGVGHFVHGVSEPNKIKSLNGLKEYNEKTGQTEVMGVKNWSVGKNHVVVTLANGDVYCWGDNEYGQLGNGKRFRAAVPLVVPSLLEPAVDGDDGVKDGKKLKKKFTARKANDRLNLKSEKNWEMVAVAGVDTSAIYYKKK</sequence>
<reference evidence="1" key="1">
    <citation type="submission" date="2023-04" db="EMBL/GenBank/DDBJ databases">
        <title>Ambrosiozyma monospora NBRC 10751.</title>
        <authorList>
            <person name="Ichikawa N."/>
            <person name="Sato H."/>
            <person name="Tonouchi N."/>
        </authorList>
    </citation>
    <scope>NUCLEOTIDE SEQUENCE</scope>
    <source>
        <strain evidence="1">NBRC 10751</strain>
    </source>
</reference>
<protein>
    <submittedName>
        <fullName evidence="1">Unnamed protein product</fullName>
    </submittedName>
</protein>
<proteinExistence type="predicted"/>